<evidence type="ECO:0000313" key="2">
    <source>
        <dbReference type="Proteomes" id="UP000244168"/>
    </source>
</evidence>
<gene>
    <name evidence="1" type="ORF">C8P68_1074</name>
</gene>
<dbReference type="AlphaFoldDB" id="A0A2T5J5X6"/>
<dbReference type="EMBL" id="QAOQ01000007">
    <property type="protein sequence ID" value="PTQ93947.1"/>
    <property type="molecule type" value="Genomic_DNA"/>
</dbReference>
<evidence type="ECO:0000313" key="1">
    <source>
        <dbReference type="EMBL" id="PTQ93947.1"/>
    </source>
</evidence>
<name>A0A2T5J5X6_9SPHI</name>
<sequence>MTKDTHLIHACLATADILLREKRETVQQMMGQVLPAFHPDFMECPILFDLLEVYQASATLTRLADEKKKVATPLLQFLAIGLEVDNLRPAIRTFKKLRKYITDVFPYKPLMPNWQDKAIFIVYIEHQQLKSWADWADEKSEEGAASMLLDYSFLHCQVNADALLQYLRDEVAQKPYSGALYQISAEMVEKIQKDMAFATDIEHHLSVIFEEDALRQVLPAVMKALAKHNPERFRHYLETLLTKYEHTYLADVLSAMAAACPPDAGAKELIETALFDYRSSGQLLPEQFVQAVIMGRFDSVMIRATLQKSAESSANTAELLQIINYLTCFPAEHESGWFNTVAGLIIVKPIKELTGMCDHLLQLLTEYSVEKVYQLQTLRWVALGRDYFLTRHWYMLLQKDKALFSVQLTKWFNMGEPLVYHALLQLCSVQDLDEADFKLSQSELAGLSERDKLFIGYKIAGYIYSKDELQNLMLSLIESIKSSEDHLAQEVFNMMYNYVIYNYRSTLDIIKTRIKDPDTKTYTRSFYQALDAHYEAYFENLRKVKDFAELRSDRKLAEHIRFYTQEKFTAEFKAAPRPAWADFGKSVSVHSHRWAIRRKNEPVHQPSPLAHIETSAEFPSGERLNPIFQESLRRNYQRIKRNEINLN</sequence>
<protein>
    <submittedName>
        <fullName evidence="1">Uncharacterized protein</fullName>
    </submittedName>
</protein>
<reference evidence="1 2" key="1">
    <citation type="submission" date="2018-04" db="EMBL/GenBank/DDBJ databases">
        <title>Genomic Encyclopedia of Archaeal and Bacterial Type Strains, Phase II (KMG-II): from individual species to whole genera.</title>
        <authorList>
            <person name="Goeker M."/>
        </authorList>
    </citation>
    <scope>NUCLEOTIDE SEQUENCE [LARGE SCALE GENOMIC DNA]</scope>
    <source>
        <strain evidence="1 2">DSM 26809</strain>
    </source>
</reference>
<dbReference type="OrthoDB" id="642761at2"/>
<accession>A0A2T5J5X6</accession>
<dbReference type="Proteomes" id="UP000244168">
    <property type="component" value="Unassembled WGS sequence"/>
</dbReference>
<keyword evidence="2" id="KW-1185">Reference proteome</keyword>
<organism evidence="1 2">
    <name type="scientific">Mucilaginibacter yixingensis</name>
    <dbReference type="NCBI Taxonomy" id="1295612"/>
    <lineage>
        <taxon>Bacteria</taxon>
        <taxon>Pseudomonadati</taxon>
        <taxon>Bacteroidota</taxon>
        <taxon>Sphingobacteriia</taxon>
        <taxon>Sphingobacteriales</taxon>
        <taxon>Sphingobacteriaceae</taxon>
        <taxon>Mucilaginibacter</taxon>
    </lineage>
</organism>
<dbReference type="RefSeq" id="WP_107830224.1">
    <property type="nucleotide sequence ID" value="NZ_CP160205.1"/>
</dbReference>
<comment type="caution">
    <text evidence="1">The sequence shown here is derived from an EMBL/GenBank/DDBJ whole genome shotgun (WGS) entry which is preliminary data.</text>
</comment>
<proteinExistence type="predicted"/>